<dbReference type="Proteomes" id="UP000271937">
    <property type="component" value="Unassembled WGS sequence"/>
</dbReference>
<protein>
    <recommendedName>
        <fullName evidence="2">DUF5689 domain-containing protein</fullName>
    </recommendedName>
</protein>
<evidence type="ECO:0000259" key="2">
    <source>
        <dbReference type="Pfam" id="PF18942"/>
    </source>
</evidence>
<dbReference type="AlphaFoldDB" id="A0A3P3W3X8"/>
<evidence type="ECO:0000313" key="3">
    <source>
        <dbReference type="EMBL" id="RRJ89802.1"/>
    </source>
</evidence>
<reference evidence="3 4" key="1">
    <citation type="submission" date="2018-11" db="EMBL/GenBank/DDBJ databases">
        <title>Flavobacterium sp. nov., YIM 102600 draft genome.</title>
        <authorList>
            <person name="Li G."/>
            <person name="Jiang Y."/>
        </authorList>
    </citation>
    <scope>NUCLEOTIDE SEQUENCE [LARGE SCALE GENOMIC DNA]</scope>
    <source>
        <strain evidence="3 4">YIM 102600</strain>
    </source>
</reference>
<sequence length="469" mass="50511">MKTNFLKSILGMALGAVLFTGCVNDDDYAIPNLECNDPNLVVTKQVQDIYNQATTSPVLYTADDIIEARVVSSDKGGTFFKVMYLNSLDGTRGFSLAINRQDLYNEYNVGRKVYIKLKGLYTQIRNNTLQIGALYNNNVGQIAENAYKLSLLNSCNTVDEETLVNPLTLSQISDANIGKLIELQNVQFSDAALGQTYYNAANVLGSETNHLITDATGATLIFRTGSFAEYAGIPVSSKSGKIRGILTKFGSDYQFIARYTTDIRLTEDRIGGEPEQPEEPGTPGTTPPELPGTLLFTGGNFNNYADFLTSVNAAFGIKPYATESAGNGLGGTTALRINGTPTANDYVFTVKAPAGLPTNATKITFWIKGTSTGKALSFNVNRSTSGYDVYNLSSLGSSAVTLQKSTEINPSGNGTNQYTGSINTNNTWVKVTLDITGVPYTTTAGNDIFSLKTGNGGVYDLYFDNFIIE</sequence>
<dbReference type="RefSeq" id="WP_125013401.1">
    <property type="nucleotide sequence ID" value="NZ_RQVR01000014.1"/>
</dbReference>
<name>A0A3P3W3X8_9FLAO</name>
<accession>A0A3P3W3X8</accession>
<gene>
    <name evidence="3" type="ORF">EG849_12395</name>
</gene>
<dbReference type="InterPro" id="IPR043744">
    <property type="entry name" value="DUF5689"/>
</dbReference>
<dbReference type="EMBL" id="RQVR01000014">
    <property type="protein sequence ID" value="RRJ89802.1"/>
    <property type="molecule type" value="Genomic_DNA"/>
</dbReference>
<evidence type="ECO:0000256" key="1">
    <source>
        <dbReference type="SAM" id="MobiDB-lite"/>
    </source>
</evidence>
<keyword evidence="4" id="KW-1185">Reference proteome</keyword>
<feature type="region of interest" description="Disordered" evidence="1">
    <location>
        <begin position="266"/>
        <end position="291"/>
    </location>
</feature>
<comment type="caution">
    <text evidence="3">The sequence shown here is derived from an EMBL/GenBank/DDBJ whole genome shotgun (WGS) entry which is preliminary data.</text>
</comment>
<organism evidence="3 4">
    <name type="scientific">Flavobacterium macacae</name>
    <dbReference type="NCBI Taxonomy" id="2488993"/>
    <lineage>
        <taxon>Bacteria</taxon>
        <taxon>Pseudomonadati</taxon>
        <taxon>Bacteroidota</taxon>
        <taxon>Flavobacteriia</taxon>
        <taxon>Flavobacteriales</taxon>
        <taxon>Flavobacteriaceae</taxon>
        <taxon>Flavobacterium</taxon>
    </lineage>
</organism>
<dbReference type="OrthoDB" id="1492759at2"/>
<dbReference type="PROSITE" id="PS51257">
    <property type="entry name" value="PROKAR_LIPOPROTEIN"/>
    <property type="match status" value="1"/>
</dbReference>
<dbReference type="Pfam" id="PF18942">
    <property type="entry name" value="DUF5689"/>
    <property type="match status" value="1"/>
</dbReference>
<proteinExistence type="predicted"/>
<evidence type="ECO:0000313" key="4">
    <source>
        <dbReference type="Proteomes" id="UP000271937"/>
    </source>
</evidence>
<feature type="domain" description="DUF5689" evidence="2">
    <location>
        <begin position="44"/>
        <end position="263"/>
    </location>
</feature>